<dbReference type="CDD" id="cd07185">
    <property type="entry name" value="OmpA_C-like"/>
    <property type="match status" value="1"/>
</dbReference>
<dbReference type="PANTHER" id="PTHR30329:SF21">
    <property type="entry name" value="LIPOPROTEIN YIAD-RELATED"/>
    <property type="match status" value="1"/>
</dbReference>
<feature type="region of interest" description="Disordered" evidence="4">
    <location>
        <begin position="160"/>
        <end position="237"/>
    </location>
</feature>
<evidence type="ECO:0000313" key="6">
    <source>
        <dbReference type="EMBL" id="ABC83411.1"/>
    </source>
</evidence>
<dbReference type="EMBL" id="CP000251">
    <property type="protein sequence ID" value="ABC83411.1"/>
    <property type="molecule type" value="Genomic_DNA"/>
</dbReference>
<dbReference type="InterPro" id="IPR036737">
    <property type="entry name" value="OmpA-like_sf"/>
</dbReference>
<dbReference type="Pfam" id="PF02412">
    <property type="entry name" value="TSP_3"/>
    <property type="match status" value="4"/>
</dbReference>
<keyword evidence="2" id="KW-0472">Membrane</keyword>
<dbReference type="InterPro" id="IPR003367">
    <property type="entry name" value="Thrombospondin_3-like_rpt"/>
</dbReference>
<dbReference type="GO" id="GO:0016020">
    <property type="term" value="C:membrane"/>
    <property type="evidence" value="ECO:0007669"/>
    <property type="project" value="UniProtKB-UniRule"/>
</dbReference>
<dbReference type="Gene3D" id="3.30.1330.60">
    <property type="entry name" value="OmpA-like domain"/>
    <property type="match status" value="1"/>
</dbReference>
<dbReference type="InterPro" id="IPR028974">
    <property type="entry name" value="TSP_type-3_rpt"/>
</dbReference>
<evidence type="ECO:0000256" key="1">
    <source>
        <dbReference type="ARBA" id="ARBA00022729"/>
    </source>
</evidence>
<accession>Q2IFQ2</accession>
<evidence type="ECO:0000256" key="3">
    <source>
        <dbReference type="SAM" id="Coils"/>
    </source>
</evidence>
<evidence type="ECO:0000256" key="4">
    <source>
        <dbReference type="SAM" id="MobiDB-lite"/>
    </source>
</evidence>
<dbReference type="HOGENOM" id="CLU_045817_0_0_7"/>
<evidence type="ECO:0000256" key="2">
    <source>
        <dbReference type="PROSITE-ProRule" id="PRU00473"/>
    </source>
</evidence>
<reference evidence="6" key="1">
    <citation type="submission" date="2006-01" db="EMBL/GenBank/DDBJ databases">
        <title>Complete sequence of Anaeromyxobacter dehalogenans 2CP-C.</title>
        <authorList>
            <consortium name="US DOE Joint Genome Institute"/>
            <person name="Copeland A."/>
            <person name="Lucas S."/>
            <person name="Lapidus A."/>
            <person name="Barry K."/>
            <person name="Detter J.C."/>
            <person name="Glavina T."/>
            <person name="Hammon N."/>
            <person name="Israni S."/>
            <person name="Pitluck S."/>
            <person name="Brettin T."/>
            <person name="Bruce D."/>
            <person name="Han C."/>
            <person name="Tapia R."/>
            <person name="Gilna P."/>
            <person name="Kiss H."/>
            <person name="Schmutz J."/>
            <person name="Larimer F."/>
            <person name="Land M."/>
            <person name="Kyrpides N."/>
            <person name="Anderson I."/>
            <person name="Sanford R.A."/>
            <person name="Ritalahti K.M."/>
            <person name="Thomas H.S."/>
            <person name="Kirby J.R."/>
            <person name="Zhulin I.B."/>
            <person name="Loeffler F.E."/>
            <person name="Richardson P."/>
        </authorList>
    </citation>
    <scope>NUCLEOTIDE SEQUENCE</scope>
    <source>
        <strain evidence="6">2CP-C</strain>
    </source>
</reference>
<dbReference type="Proteomes" id="UP000001935">
    <property type="component" value="Chromosome"/>
</dbReference>
<dbReference type="InterPro" id="IPR050330">
    <property type="entry name" value="Bact_OuterMem_StrucFunc"/>
</dbReference>
<dbReference type="SUPFAM" id="SSF103647">
    <property type="entry name" value="TSP type-3 repeat"/>
    <property type="match status" value="2"/>
</dbReference>
<dbReference type="STRING" id="290397.Adeh_3645"/>
<feature type="domain" description="OmpA-like" evidence="5">
    <location>
        <begin position="296"/>
        <end position="412"/>
    </location>
</feature>
<dbReference type="PANTHER" id="PTHR30329">
    <property type="entry name" value="STATOR ELEMENT OF FLAGELLAR MOTOR COMPLEX"/>
    <property type="match status" value="1"/>
</dbReference>
<feature type="coiled-coil region" evidence="3">
    <location>
        <begin position="72"/>
        <end position="99"/>
    </location>
</feature>
<dbReference type="PROSITE" id="PS51123">
    <property type="entry name" value="OMPA_2"/>
    <property type="match status" value="1"/>
</dbReference>
<sequence>MRARHDRRYGRFLDSPIPRRVASARAMPLRLSPARALLPALLVSACAAGGQLRADVRAVRAELVEARGAGAERCAADELSDAEASLEEAERRLGRGEDGAARARVESAARSARRARELARTCAAPQVTIRKGEPAAQVIIEKTDGDLDGVPDLDDRCPEAPGPATLQGCPDADGDGVGDAEDACPAEAGPAETLGCPPAKDSDGDGIPDEIDRCPLDPEDADGFQEEDGCPDPDDDGDGIVDRVDACPHEQGPLENRGCPVMDADGDGVADPDDRCPEQAGVAADGCPRAYRLLEVGRDRIALREPVRFGARDDLLPSSAVLLDELAQALRDRPRLRVAVEVHTDGAGDAAASKRLSQARAEAVRAALAGRGIEGERVEARGIGAEHPIASNKTARGRAQNRRTEVRILPGG</sequence>
<keyword evidence="1" id="KW-0732">Signal</keyword>
<dbReference type="KEGG" id="ade:Adeh_3645"/>
<dbReference type="Gene3D" id="4.10.1080.10">
    <property type="entry name" value="TSP type-3 repeat"/>
    <property type="match status" value="1"/>
</dbReference>
<dbReference type="GO" id="GO:0005509">
    <property type="term" value="F:calcium ion binding"/>
    <property type="evidence" value="ECO:0007669"/>
    <property type="project" value="InterPro"/>
</dbReference>
<evidence type="ECO:0000313" key="7">
    <source>
        <dbReference type="Proteomes" id="UP000001935"/>
    </source>
</evidence>
<dbReference type="GO" id="GO:0007155">
    <property type="term" value="P:cell adhesion"/>
    <property type="evidence" value="ECO:0007669"/>
    <property type="project" value="InterPro"/>
</dbReference>
<dbReference type="AlphaFoldDB" id="Q2IFQ2"/>
<dbReference type="SUPFAM" id="SSF103088">
    <property type="entry name" value="OmpA-like"/>
    <property type="match status" value="1"/>
</dbReference>
<keyword evidence="3" id="KW-0175">Coiled coil</keyword>
<protein>
    <submittedName>
        <fullName evidence="6">Outer membrane protein, OmpA/MotB family</fullName>
    </submittedName>
</protein>
<feature type="compositionally biased region" description="Acidic residues" evidence="4">
    <location>
        <begin position="172"/>
        <end position="184"/>
    </location>
</feature>
<evidence type="ECO:0000259" key="5">
    <source>
        <dbReference type="PROSITE" id="PS51123"/>
    </source>
</evidence>
<dbReference type="Pfam" id="PF00691">
    <property type="entry name" value="OmpA"/>
    <property type="match status" value="1"/>
</dbReference>
<feature type="compositionally biased region" description="Acidic residues" evidence="4">
    <location>
        <begin position="217"/>
        <end position="237"/>
    </location>
</feature>
<dbReference type="InterPro" id="IPR006665">
    <property type="entry name" value="OmpA-like"/>
</dbReference>
<proteinExistence type="predicted"/>
<name>Q2IFQ2_ANADE</name>
<organism evidence="6 7">
    <name type="scientific">Anaeromyxobacter dehalogenans (strain 2CP-C)</name>
    <dbReference type="NCBI Taxonomy" id="290397"/>
    <lineage>
        <taxon>Bacteria</taxon>
        <taxon>Pseudomonadati</taxon>
        <taxon>Myxococcota</taxon>
        <taxon>Myxococcia</taxon>
        <taxon>Myxococcales</taxon>
        <taxon>Cystobacterineae</taxon>
        <taxon>Anaeromyxobacteraceae</taxon>
        <taxon>Anaeromyxobacter</taxon>
    </lineage>
</organism>
<dbReference type="eggNOG" id="COG2885">
    <property type="taxonomic scope" value="Bacteria"/>
</dbReference>
<gene>
    <name evidence="6" type="ordered locus">Adeh_3645</name>
</gene>